<dbReference type="PANTHER" id="PTHR17695:SF11">
    <property type="entry name" value="SMALL SUBUNIT PROCESSOME COMPONENT 20 HOMOLOG"/>
    <property type="match status" value="1"/>
</dbReference>
<evidence type="ECO:0000259" key="4">
    <source>
        <dbReference type="Pfam" id="PF23099"/>
    </source>
</evidence>
<dbReference type="Proteomes" id="UP000789739">
    <property type="component" value="Unassembled WGS sequence"/>
</dbReference>
<dbReference type="InterPro" id="IPR016024">
    <property type="entry name" value="ARM-type_fold"/>
</dbReference>
<comment type="caution">
    <text evidence="5">The sequence shown here is derived from an EMBL/GenBank/DDBJ whole genome shotgun (WGS) entry which is preliminary data.</text>
</comment>
<evidence type="ECO:0000313" key="6">
    <source>
        <dbReference type="Proteomes" id="UP000789739"/>
    </source>
</evidence>
<gene>
    <name evidence="5" type="ORF">PBRASI_LOCUS1111</name>
</gene>
<dbReference type="InterPro" id="IPR052575">
    <property type="entry name" value="SSU_processome_comp_20"/>
</dbReference>
<dbReference type="InterPro" id="IPR011989">
    <property type="entry name" value="ARM-like"/>
</dbReference>
<sequence length="2744" mass="314633">MKNTTTVKELNTSGTGKNRFKYQTFKERVKNVKIDAVKRERNINDDEPEVSYFRSSLESWRELNLTLHFTAFMREIRSISRTLPQILYHKDEIIKILKKHLRVRESLAYEPLLDLTTKLAHDLEEDFYPYFGEIIECVIELTKYRDVEILEWTFNCITYLFKYLSKQLENDLCFTYRLFAPLLGESTLQRPYIRQFAAEAFAYLLRKAKGEKLTEVVRYALQPLRNSPSSKENVEGLSIFFIEAVKDDENSIHDRGTIIIRELLESLYDELSLEANLTYTVMKKMTIALVHHCKCENFGVILDLYVEEIERELKTVNEIIDNKEQRDIIFTKLGINVSLLHICTTVRKGSRVKDFKRLLSIIIDVATTAFDSSPYHRFLVDQVLSSSVALLTLVDLKLVLNGGRELLDKIFQIKEVDAVLSFSLNLANVGWDNYTQFIFPHVIKYSATHWTSNPKIAIFFSHLLHMKAIIIPTGTISPLITKAGLIQFPSYPDLKESESLADGLLKILSSSQNWVSEVQRLSLVEIDNDINDLPQLSLVAAAINLLPHVDIPFSAAASCLTSIIRSLLDCLNESKSSLVSPFLKQPFTRGSFYVLLEYILGLSIEAFAVACKKHGNSSNEAVDNLADVIIDEILFKYGNNEVILRGTAAYLNLLRSGGRRADKFTTDHLQEIYHRLSQNINSFGYNRRLYTLKILGLYDQFHLKPTPGLSRNNYEPCDIFAIAISVEETEASVSQIREKTMKLRTLGTLLASRRLPDFYIDTVLRLCLGQLTVNFAPLWNETIKVLSIAAEVDKLAFWTLLYNELSKFNDESNFAENKFSNKVLSTFFNSAGTSSHWTKPSMFHCPTLKQYTEASALSRRFIGNEFNKYAALHLVSLCSPRNERHDYWNYHGLIIRTLTEVPEIAEQRSRQLIPLFFRFAESKYEKVVEDDLGLRTRENELYEDGIREAANPLHKESQVSLMDIDSDIDVVVLEQSAHVSRNAMFQFLRLFAKFKSPQSLYKSAQLRELYLRLLAKGDTTLQSLALDCLFTWKTKITLYKENLKNLVDDNKFRDELSTFSLAKDSSSIEFTHRPEIMPIIIRILYGRAIARSSKAAKGGLRAKRAAALAALSNCSESELKLLVDLLLEPFEEIQKQSGIVGSEFSFADVEFISAIPYRKQAGFLKFLEDLLRLLGMYLVPFVHDIFKVVLYIARDSHKLLERLDANNLDANDDTDSVRTITDTVNEETDNLRNIRQQYKTLRQLAIKRIADFFKIRASFNYNPYIAAIYSELISPRILKLGIESTQAPSPLMKLIYVWASHKEYLPFLVDFDPRVLPAIFSCLSAKKVRDSVFSAVLDIIENILNICKEIDDQHVSLSLVNKVLIPNVSPLLDNLEQVLLRSSSNKSFGKNAFSRREISVLAQIAGYVDKGDQAAKVVKLLIPSLHKPAQLIPEFVKLDILRIFQSFIRIIPGFSVETDLFRKYYKLISTLFTTLRSRECRTALRDIFGIFAELKPRLCTVAKLITDMNAFSIIRLDEPDYEVRLGVFNKINTELYKDLTPEEWLPILHNCLFYIQDPEELSIRNNSSFCITQFIRCCAADTSDIRREMELLVKQVIYPGIKLGVRLPIELVRQEYISILDQCVRNLASMPQFTDLVPLLANNDEEANFFNNIYHLQIHRRARALKRFSNECNTGTFSTASLTQIFLPLIKHFILTAKEQSDPVIMYEVIGAIETIARHLPWGKYYNLVLYYLKLVSKEKRLEKLLVKVIIAILDGFHFDVSKANITSENSFSGASEMSTKGQQWVLPDETERMIATKIHDKIIKRLVPDLNEYLAQGTEETITIRVPIAFAIAKLLKALPEHSLQVQLPSLLTKVCHILKSRAQDTRDITRDTLSKINNFLGPKFFDYILKELQAALTRGYQLHVLGYTLHSLLATIVPTISVGELDYCLQSVSEVMINDIFGNVGEEKDTEEIPAKIKEMKTKKSFDSFELITRVIDFRNVGILLVPLKEIMCETISLKVLNKVDEVLRKMSTGLNANPKFEVNESAIFCRSLISQNLELIQDKPKPKLAKTLMEENYAVQLKRDNAIHSQDDFYSVNAHRFVKFGLSLLLAALKHEKFDTHSEEQLALLNSFVDIVGNAMFSKHSSVNILAVRVLSVLCKLRLSALNNAFPVIVKQTVSLVKSTGSTGSELCQACFKLLTVLIRHCKDVEIKEHQLAYLIDTIRPDLEEPEKQGVTFSLIKAIISRKFVAPEIYDLMQEVSEIMITNQSAFVRDLCRQVVFQFLLDYPQGRGRLKTFMTFLAKNLNYIYESGRQSVMEMLNLIFIKFPQNILMEYTEMYFLALVMSLVNDESSKCREMSGALIKSLLLRMDGERIKIIYSLLDKWFVTTEKKNLQRTAAQVYGLIVEAYGEKFKPRVTDLVAQLESLMKTSLETMKDTDKMEADDDSMALDVDWEIGYYALKTYSKVLKVFPETAYAQYSVGLWILIEEHLLYPHAWIRLSAARLLGVYFSGLNPETIIIGGMQNNFLTRDTLKKIAMRTAVQLKSVYLNEELGTQIIKNLFFVGKCFFYIKPEEDLNESDQNGSLRPTEDFNSLDQNNHLGRSKSTEPLSWLFVRLSHQLRSIKVTSPVHALHRTCIFKWFAAMANFLPVSDLLPYLEAIISPIYRFVNDETNKGKETDEIKRLGYEVLDLVQKRVGVTEYHNVYNKIRQQVAEIRRERKKKRVIQAIVNPEAAAKRKVQKNEMKKKGRKRKNAEFARMK</sequence>
<feature type="domain" description="U3 small nucleolar RNA-associated protein 20 C-terminal" evidence="4">
    <location>
        <begin position="2379"/>
        <end position="2738"/>
    </location>
</feature>
<evidence type="ECO:0000259" key="2">
    <source>
        <dbReference type="Pfam" id="PF07539"/>
    </source>
</evidence>
<dbReference type="SUPFAM" id="SSF48371">
    <property type="entry name" value="ARM repeat"/>
    <property type="match status" value="2"/>
</dbReference>
<feature type="domain" description="U3 small nucleolar RNA-associated protein 20 N-terminal" evidence="2">
    <location>
        <begin position="980"/>
        <end position="1606"/>
    </location>
</feature>
<dbReference type="InterPro" id="IPR046523">
    <property type="entry name" value="UTP20_dom"/>
</dbReference>
<dbReference type="GO" id="GO:0030686">
    <property type="term" value="C:90S preribosome"/>
    <property type="evidence" value="ECO:0007669"/>
    <property type="project" value="TreeGrafter"/>
</dbReference>
<dbReference type="GO" id="GO:0032040">
    <property type="term" value="C:small-subunit processome"/>
    <property type="evidence" value="ECO:0007669"/>
    <property type="project" value="TreeGrafter"/>
</dbReference>
<protein>
    <submittedName>
        <fullName evidence="5">905_t:CDS:1</fullName>
    </submittedName>
</protein>
<evidence type="ECO:0000256" key="1">
    <source>
        <dbReference type="SAM" id="MobiDB-lite"/>
    </source>
</evidence>
<accession>A0A9N8VZJ7</accession>
<reference evidence="5" key="1">
    <citation type="submission" date="2021-06" db="EMBL/GenBank/DDBJ databases">
        <authorList>
            <person name="Kallberg Y."/>
            <person name="Tangrot J."/>
            <person name="Rosling A."/>
        </authorList>
    </citation>
    <scope>NUCLEOTIDE SEQUENCE</scope>
    <source>
        <strain evidence="5">BR232B</strain>
    </source>
</reference>
<organism evidence="5 6">
    <name type="scientific">Paraglomus brasilianum</name>
    <dbReference type="NCBI Taxonomy" id="144538"/>
    <lineage>
        <taxon>Eukaryota</taxon>
        <taxon>Fungi</taxon>
        <taxon>Fungi incertae sedis</taxon>
        <taxon>Mucoromycota</taxon>
        <taxon>Glomeromycotina</taxon>
        <taxon>Glomeromycetes</taxon>
        <taxon>Paraglomerales</taxon>
        <taxon>Paraglomeraceae</taxon>
        <taxon>Paraglomus</taxon>
    </lineage>
</organism>
<dbReference type="Gene3D" id="1.25.10.10">
    <property type="entry name" value="Leucine-rich Repeat Variant"/>
    <property type="match status" value="2"/>
</dbReference>
<evidence type="ECO:0000313" key="5">
    <source>
        <dbReference type="EMBL" id="CAG8471861.1"/>
    </source>
</evidence>
<feature type="region of interest" description="Disordered" evidence="1">
    <location>
        <begin position="2561"/>
        <end position="2585"/>
    </location>
</feature>
<dbReference type="InterPro" id="IPR011430">
    <property type="entry name" value="UTP20_N"/>
</dbReference>
<feature type="non-terminal residue" evidence="5">
    <location>
        <position position="2744"/>
    </location>
</feature>
<feature type="compositionally biased region" description="Polar residues" evidence="1">
    <location>
        <begin position="2563"/>
        <end position="2584"/>
    </location>
</feature>
<name>A0A9N8VZJ7_9GLOM</name>
<feature type="domain" description="U3 small nucleolar RNA-associated protein 20" evidence="3">
    <location>
        <begin position="1820"/>
        <end position="2036"/>
    </location>
</feature>
<dbReference type="Pfam" id="PF23099">
    <property type="entry name" value="UTP20_C"/>
    <property type="match status" value="1"/>
</dbReference>
<dbReference type="PANTHER" id="PTHR17695">
    <property type="entry name" value="SMALL SUBUNIT PROCESSOME COMPONENT 20 HOMOLOG"/>
    <property type="match status" value="1"/>
</dbReference>
<evidence type="ECO:0000259" key="3">
    <source>
        <dbReference type="Pfam" id="PF20416"/>
    </source>
</evidence>
<keyword evidence="6" id="KW-1185">Reference proteome</keyword>
<proteinExistence type="predicted"/>
<dbReference type="OrthoDB" id="360653at2759"/>
<dbReference type="EMBL" id="CAJVPI010000066">
    <property type="protein sequence ID" value="CAG8471861.1"/>
    <property type="molecule type" value="Genomic_DNA"/>
</dbReference>
<dbReference type="Pfam" id="PF20416">
    <property type="entry name" value="UTP20"/>
    <property type="match status" value="1"/>
</dbReference>
<dbReference type="InterPro" id="IPR057525">
    <property type="entry name" value="UTP20_C"/>
</dbReference>
<dbReference type="Pfam" id="PF07539">
    <property type="entry name" value="UTP20_N"/>
    <property type="match status" value="1"/>
</dbReference>
<feature type="region of interest" description="Disordered" evidence="1">
    <location>
        <begin position="2720"/>
        <end position="2744"/>
    </location>
</feature>